<dbReference type="Pfam" id="PF00083">
    <property type="entry name" value="Sugar_tr"/>
    <property type="match status" value="1"/>
</dbReference>
<keyword evidence="4" id="KW-0472">Membrane</keyword>
<dbReference type="Proteomes" id="UP001152795">
    <property type="component" value="Unassembled WGS sequence"/>
</dbReference>
<dbReference type="Gene3D" id="1.20.1250.20">
    <property type="entry name" value="MFS general substrate transporter like domains"/>
    <property type="match status" value="1"/>
</dbReference>
<organism evidence="5 6">
    <name type="scientific">Paramuricea clavata</name>
    <name type="common">Red gorgonian</name>
    <name type="synonym">Violescent sea-whip</name>
    <dbReference type="NCBI Taxonomy" id="317549"/>
    <lineage>
        <taxon>Eukaryota</taxon>
        <taxon>Metazoa</taxon>
        <taxon>Cnidaria</taxon>
        <taxon>Anthozoa</taxon>
        <taxon>Octocorallia</taxon>
        <taxon>Malacalcyonacea</taxon>
        <taxon>Plexauridae</taxon>
        <taxon>Paramuricea</taxon>
    </lineage>
</organism>
<comment type="subcellular location">
    <subcellularLocation>
        <location evidence="1">Membrane</location>
        <topology evidence="1">Multi-pass membrane protein</topology>
    </subcellularLocation>
</comment>
<evidence type="ECO:0000256" key="3">
    <source>
        <dbReference type="ARBA" id="ARBA00022989"/>
    </source>
</evidence>
<sequence>MANNKVRSTQQPRASTAMGKTVDEILAQIGQMGRFQISRLAMFCFLMFPPTFHLLNMFFIGAEAPWQCAKNSTVCKLNGTFAAGDDDYNFRCNISRSEWEFADYEGPKDSIISEFDLVCDDAVYGWLAKSMVYIGKAIVTIPLGMISDRYGRLITLYPSILIIIVVGFASAFATKYWQFLVSRFFVGAVIYGVYLPMFILSGEFVGPQYRPLSQTVMWFAFTTVLLILALMAYLVRTWRTLMILCTAPWIFVLVFWKFTPESIRWYMTHDKIEKAEGELRDIARMNKKEYPEETLKIPATSTKNLSFLSLFSTSTLAIGALIQAFAWFINGMVYYGASYGASDLGGSMYLNYMLTSLIEIPANVLVVDNCERFGRKKTVIVHMILGGIACFVVSLIPGGTDRTDYIVGRVIGGMLGKGFITVSFNSIYVWSCEIFPTVVRNSGMAFVGVVSRIGAVSAPFVVELKRIHPTLAFGLMGGLSVIAALLCLVLPETRGMPTAEVYDNHNDPVDEIILNKTGEDEVEASTV</sequence>
<dbReference type="InterPro" id="IPR020846">
    <property type="entry name" value="MFS_dom"/>
</dbReference>
<evidence type="ECO:0000313" key="6">
    <source>
        <dbReference type="Proteomes" id="UP001152795"/>
    </source>
</evidence>
<dbReference type="AlphaFoldDB" id="A0A6S7GNW6"/>
<comment type="caution">
    <text evidence="5">The sequence shown here is derived from an EMBL/GenBank/DDBJ whole genome shotgun (WGS) entry which is preliminary data.</text>
</comment>
<dbReference type="EMBL" id="CACRXK020001882">
    <property type="protein sequence ID" value="CAB3991589.1"/>
    <property type="molecule type" value="Genomic_DNA"/>
</dbReference>
<dbReference type="CDD" id="cd17317">
    <property type="entry name" value="MFS_SLC22"/>
    <property type="match status" value="1"/>
</dbReference>
<gene>
    <name evidence="5" type="ORF">PACLA_8A084708</name>
</gene>
<dbReference type="SUPFAM" id="SSF103473">
    <property type="entry name" value="MFS general substrate transporter"/>
    <property type="match status" value="1"/>
</dbReference>
<accession>A0A6S7GNW6</accession>
<dbReference type="GO" id="GO:0022857">
    <property type="term" value="F:transmembrane transporter activity"/>
    <property type="evidence" value="ECO:0007669"/>
    <property type="project" value="InterPro"/>
</dbReference>
<dbReference type="PROSITE" id="PS50850">
    <property type="entry name" value="MFS"/>
    <property type="match status" value="1"/>
</dbReference>
<keyword evidence="3" id="KW-1133">Transmembrane helix</keyword>
<dbReference type="InterPro" id="IPR036259">
    <property type="entry name" value="MFS_trans_sf"/>
</dbReference>
<keyword evidence="2" id="KW-0812">Transmembrane</keyword>
<evidence type="ECO:0000313" key="5">
    <source>
        <dbReference type="EMBL" id="CAB3991589.1"/>
    </source>
</evidence>
<evidence type="ECO:0000256" key="2">
    <source>
        <dbReference type="ARBA" id="ARBA00022692"/>
    </source>
</evidence>
<dbReference type="InterPro" id="IPR005828">
    <property type="entry name" value="MFS_sugar_transport-like"/>
</dbReference>
<protein>
    <submittedName>
        <fullName evidence="5">Organic cation transporter -like</fullName>
    </submittedName>
</protein>
<dbReference type="PANTHER" id="PTHR24064">
    <property type="entry name" value="SOLUTE CARRIER FAMILY 22 MEMBER"/>
    <property type="match status" value="1"/>
</dbReference>
<reference evidence="5" key="1">
    <citation type="submission" date="2020-04" db="EMBL/GenBank/DDBJ databases">
        <authorList>
            <person name="Alioto T."/>
            <person name="Alioto T."/>
            <person name="Gomez Garrido J."/>
        </authorList>
    </citation>
    <scope>NUCLEOTIDE SEQUENCE</scope>
    <source>
        <strain evidence="5">A484AB</strain>
    </source>
</reference>
<keyword evidence="6" id="KW-1185">Reference proteome</keyword>
<proteinExistence type="predicted"/>
<evidence type="ECO:0000256" key="1">
    <source>
        <dbReference type="ARBA" id="ARBA00004141"/>
    </source>
</evidence>
<evidence type="ECO:0000256" key="4">
    <source>
        <dbReference type="ARBA" id="ARBA00023136"/>
    </source>
</evidence>
<dbReference type="OrthoDB" id="6019834at2759"/>
<name>A0A6S7GNW6_PARCT</name>
<dbReference type="GO" id="GO:0016020">
    <property type="term" value="C:membrane"/>
    <property type="evidence" value="ECO:0007669"/>
    <property type="project" value="UniProtKB-SubCell"/>
</dbReference>